<sequence>MLRVFSLLIPLVIFIWTAYQTCIFIGFARLSAENLLTFAIQRAQLDGLRKDKTGAQVQEEHGIQFDLDRVVGDGGLELARGDRVLCHVSAPASSGGPGRAFASRVEVLEFSESRPARRLATVLRVLRRVADQVLQVATSRPLWSLLASLVQQLQRAHSRGCCVDEDAPRPVEVRCDGDQVALEVAVQVRDETKAERDDVPYERGRVAIDELRFTHAVISGKFRDGRAPEDLLGELKRGRVALDDDRLTLDVVRFRGSYWSLNNRRLWVLKRFQQEYLFARLKQERSATVPVRIFRPCRLTASFILAVSALRSADGPQASRVRSLLRELARDPEARAPRQPPAGWGLPSAEERQAAPSSGQRGEAYAVVEPQATPGEPPQPGAAVRALGARGRSQAAGSLRALCPVTAKLVLAHSTEMRENAGDSVQMRPQLPRSASNGESSLHALVQVAMAAAACCGRLLGTAARDALAAAAEALLTPEESSPALQLLQRSALARVAPSHANLAAPLLREAALGLDPHGGAARHQAAARLAVQLAELYEQVTRPLLHPALAASQHRPWHRLLLVPERFELEGARGAAAASPSALASRGRCTADSAALPSVLVGQPYPSAHAYFDTYFRLLREDGLAAMRRGVARELASEAGQGSGEEAPACSAAIRGVTLDGGEDAGRAGSQLLVVVEVQDFPAQAGRRPGWAFRRLAPSLMPGNLCALLLPGDGAQSRVVWALVACADAAERRLLLGLYRAEAESMQRGIGHILRWEHVVLLASPAYFRSYEPVLAALQREDPEEMPFREELVACVWPEEPQPRRVRGDANFKQGVFRLTSPEGAGALAASRQFLLVGVSEANRAQCFRPSSTEAVRISHPLAGDTFDLRATFSEPGAGGRAEPVLRIENRGQGYISVARECQEREQAANEPGCGEAVFMVPSGLVGKVIGRKGTTIKLLQAKSGASLAVEASQGEASAAIRLSGAAGAVAKAQALLQALVGSSELRGGAAAPRARRGAGSWRILGVGGIPPGGCGTARLGDHLLAKSGGRGTDELRYAVVDRTRCLAGAMAALRQHGQAEAVGDGARPEAAERTDHNATGAAAESQTACQAEAGGAPVLDPSQAKAVLHALQNRVAVIQGPPGTGKTFVGQCIVELLAPSNRILILTYKNHALDEFLRPCVERHPLEVARIGGGADPQLEARQLRTLRSQLYGKDAPEAVAGSEWGSLRSRQNFVREKLRVSRQEV</sequence>
<dbReference type="CDD" id="cd00105">
    <property type="entry name" value="KH-I"/>
    <property type="match status" value="1"/>
</dbReference>
<protein>
    <recommendedName>
        <fullName evidence="3">K Homology domain-containing protein</fullName>
    </recommendedName>
</protein>
<dbReference type="Gene3D" id="3.30.1370.10">
    <property type="entry name" value="K Homology domain, type 1"/>
    <property type="match status" value="1"/>
</dbReference>
<gene>
    <name evidence="4" type="ORF">PCOR1329_LOCUS14936</name>
</gene>
<accession>A0ABN9QWW2</accession>
<dbReference type="Pfam" id="PF13086">
    <property type="entry name" value="AAA_11"/>
    <property type="match status" value="1"/>
</dbReference>
<evidence type="ECO:0000313" key="4">
    <source>
        <dbReference type="EMBL" id="CAK0809787.1"/>
    </source>
</evidence>
<feature type="compositionally biased region" description="Basic and acidic residues" evidence="2">
    <location>
        <begin position="1068"/>
        <end position="1078"/>
    </location>
</feature>
<organism evidence="4 5">
    <name type="scientific">Prorocentrum cordatum</name>
    <dbReference type="NCBI Taxonomy" id="2364126"/>
    <lineage>
        <taxon>Eukaryota</taxon>
        <taxon>Sar</taxon>
        <taxon>Alveolata</taxon>
        <taxon>Dinophyceae</taxon>
        <taxon>Prorocentrales</taxon>
        <taxon>Prorocentraceae</taxon>
        <taxon>Prorocentrum</taxon>
    </lineage>
</organism>
<evidence type="ECO:0000259" key="3">
    <source>
        <dbReference type="SMART" id="SM00322"/>
    </source>
</evidence>
<evidence type="ECO:0000313" key="5">
    <source>
        <dbReference type="Proteomes" id="UP001189429"/>
    </source>
</evidence>
<comment type="caution">
    <text evidence="4">The sequence shown here is derived from an EMBL/GenBank/DDBJ whole genome shotgun (WGS) entry which is preliminary data.</text>
</comment>
<dbReference type="PROSITE" id="PS50084">
    <property type="entry name" value="KH_TYPE_1"/>
    <property type="match status" value="1"/>
</dbReference>
<dbReference type="InterPro" id="IPR027417">
    <property type="entry name" value="P-loop_NTPase"/>
</dbReference>
<keyword evidence="1" id="KW-0694">RNA-binding</keyword>
<dbReference type="Gene3D" id="3.40.50.300">
    <property type="entry name" value="P-loop containing nucleotide triphosphate hydrolases"/>
    <property type="match status" value="1"/>
</dbReference>
<dbReference type="InterPro" id="IPR041677">
    <property type="entry name" value="DNA2/NAM7_AAA_11"/>
</dbReference>
<dbReference type="PANTHER" id="PTHR10887">
    <property type="entry name" value="DNA2/NAM7 HELICASE FAMILY"/>
    <property type="match status" value="1"/>
</dbReference>
<feature type="region of interest" description="Disordered" evidence="2">
    <location>
        <begin position="1061"/>
        <end position="1095"/>
    </location>
</feature>
<reference evidence="4" key="1">
    <citation type="submission" date="2023-10" db="EMBL/GenBank/DDBJ databases">
        <authorList>
            <person name="Chen Y."/>
            <person name="Shah S."/>
            <person name="Dougan E. K."/>
            <person name="Thang M."/>
            <person name="Chan C."/>
        </authorList>
    </citation>
    <scope>NUCLEOTIDE SEQUENCE [LARGE SCALE GENOMIC DNA]</scope>
</reference>
<proteinExistence type="predicted"/>
<feature type="domain" description="K Homology" evidence="3">
    <location>
        <begin position="914"/>
        <end position="983"/>
    </location>
</feature>
<dbReference type="InterPro" id="IPR045055">
    <property type="entry name" value="DNA2/NAM7-like"/>
</dbReference>
<dbReference type="SMART" id="SM00322">
    <property type="entry name" value="KH"/>
    <property type="match status" value="1"/>
</dbReference>
<dbReference type="InterPro" id="IPR036612">
    <property type="entry name" value="KH_dom_type_1_sf"/>
</dbReference>
<keyword evidence="5" id="KW-1185">Reference proteome</keyword>
<dbReference type="InterPro" id="IPR004088">
    <property type="entry name" value="KH_dom_type_1"/>
</dbReference>
<dbReference type="Pfam" id="PF00013">
    <property type="entry name" value="KH_1"/>
    <property type="match status" value="1"/>
</dbReference>
<dbReference type="PANTHER" id="PTHR10887:SF341">
    <property type="entry name" value="NFX1-TYPE ZINC FINGER-CONTAINING PROTEIN 1"/>
    <property type="match status" value="1"/>
</dbReference>
<evidence type="ECO:0000256" key="1">
    <source>
        <dbReference type="PROSITE-ProRule" id="PRU00117"/>
    </source>
</evidence>
<dbReference type="InterPro" id="IPR004087">
    <property type="entry name" value="KH_dom"/>
</dbReference>
<dbReference type="Proteomes" id="UP001189429">
    <property type="component" value="Unassembled WGS sequence"/>
</dbReference>
<dbReference type="EMBL" id="CAUYUJ010004481">
    <property type="protein sequence ID" value="CAK0809787.1"/>
    <property type="molecule type" value="Genomic_DNA"/>
</dbReference>
<name>A0ABN9QWW2_9DINO</name>
<evidence type="ECO:0000256" key="2">
    <source>
        <dbReference type="SAM" id="MobiDB-lite"/>
    </source>
</evidence>
<dbReference type="SUPFAM" id="SSF52540">
    <property type="entry name" value="P-loop containing nucleoside triphosphate hydrolases"/>
    <property type="match status" value="1"/>
</dbReference>
<feature type="region of interest" description="Disordered" evidence="2">
    <location>
        <begin position="370"/>
        <end position="389"/>
    </location>
</feature>
<feature type="region of interest" description="Disordered" evidence="2">
    <location>
        <begin position="330"/>
        <end position="364"/>
    </location>
</feature>
<dbReference type="SUPFAM" id="SSF54791">
    <property type="entry name" value="Eukaryotic type KH-domain (KH-domain type I)"/>
    <property type="match status" value="1"/>
</dbReference>